<reference evidence="3 4" key="1">
    <citation type="submission" date="2018-10" db="EMBL/GenBank/DDBJ databases">
        <title>Genomic Encyclopedia of Type Strains, Phase IV (KMG-IV): sequencing the most valuable type-strain genomes for metagenomic binning, comparative biology and taxonomic classification.</title>
        <authorList>
            <person name="Goeker M."/>
        </authorList>
    </citation>
    <scope>NUCLEOTIDE SEQUENCE [LARGE SCALE GENOMIC DNA]</scope>
    <source>
        <strain evidence="3 4">DSM 4734</strain>
    </source>
</reference>
<accession>A0A495DCP5</accession>
<organism evidence="3 4">
    <name type="scientific">Maricaulis maris</name>
    <dbReference type="NCBI Taxonomy" id="74318"/>
    <lineage>
        <taxon>Bacteria</taxon>
        <taxon>Pseudomonadati</taxon>
        <taxon>Pseudomonadota</taxon>
        <taxon>Alphaproteobacteria</taxon>
        <taxon>Maricaulales</taxon>
        <taxon>Maricaulaceae</taxon>
        <taxon>Maricaulis</taxon>
    </lineage>
</organism>
<sequence length="351" mass="37269">MATQSFDIGKAIFWFFIRFGEKPGGALWLFAFQALCALVLVALSVMMMGPAYINLFELIEADANGGLSDADALRQVFDIVMPFLTYGILIIPLSLLFVVMFQGAWLRFLTKGEVKPVVPIRFGGDEIRLIGVNLLYLVVAAVAYFGVAMLIGIFGFGAVMMAHGGGDAGAIGIGGGLLAFVAFLAVLVALLVFAVRLASAPALTVLDGRLRFFESWDASKGVFWQMLISYVVAYAVMMVIGGTLGFVVQLALLAALFPMLIDMAEIAEQGSQVDVDALLASIQSSLSQPGTLLALIVGFFLLYAFQVMLEAVWHSIGAYNAVRVRSGGEGEASDAPTLAADHPMGASPSEG</sequence>
<feature type="transmembrane region" description="Helical" evidence="2">
    <location>
        <begin position="26"/>
        <end position="48"/>
    </location>
</feature>
<name>A0A495DCP5_9PROT</name>
<evidence type="ECO:0008006" key="5">
    <source>
        <dbReference type="Google" id="ProtNLM"/>
    </source>
</evidence>
<proteinExistence type="predicted"/>
<evidence type="ECO:0000256" key="1">
    <source>
        <dbReference type="SAM" id="MobiDB-lite"/>
    </source>
</evidence>
<evidence type="ECO:0000256" key="2">
    <source>
        <dbReference type="SAM" id="Phobius"/>
    </source>
</evidence>
<feature type="transmembrane region" description="Helical" evidence="2">
    <location>
        <begin position="83"/>
        <end position="108"/>
    </location>
</feature>
<gene>
    <name evidence="3" type="ORF">C7435_1288</name>
</gene>
<dbReference type="Proteomes" id="UP000273675">
    <property type="component" value="Unassembled WGS sequence"/>
</dbReference>
<keyword evidence="2" id="KW-0812">Transmembrane</keyword>
<feature type="transmembrane region" description="Helical" evidence="2">
    <location>
        <begin position="177"/>
        <end position="206"/>
    </location>
</feature>
<feature type="transmembrane region" description="Helical" evidence="2">
    <location>
        <begin position="227"/>
        <end position="257"/>
    </location>
</feature>
<comment type="caution">
    <text evidence="3">The sequence shown here is derived from an EMBL/GenBank/DDBJ whole genome shotgun (WGS) entry which is preliminary data.</text>
</comment>
<evidence type="ECO:0000313" key="3">
    <source>
        <dbReference type="EMBL" id="RKR00090.1"/>
    </source>
</evidence>
<dbReference type="RefSeq" id="WP_121210483.1">
    <property type="nucleotide sequence ID" value="NZ_RBIM01000003.1"/>
</dbReference>
<keyword evidence="2" id="KW-1133">Transmembrane helix</keyword>
<feature type="transmembrane region" description="Helical" evidence="2">
    <location>
        <begin position="292"/>
        <end position="313"/>
    </location>
</feature>
<keyword evidence="2" id="KW-0472">Membrane</keyword>
<protein>
    <recommendedName>
        <fullName evidence="5">Glycerophosphoryl diester phosphodiesterase membrane domain-containing protein</fullName>
    </recommendedName>
</protein>
<feature type="transmembrane region" description="Helical" evidence="2">
    <location>
        <begin position="129"/>
        <end position="157"/>
    </location>
</feature>
<dbReference type="EMBL" id="RBIM01000003">
    <property type="protein sequence ID" value="RKR00090.1"/>
    <property type="molecule type" value="Genomic_DNA"/>
</dbReference>
<evidence type="ECO:0000313" key="4">
    <source>
        <dbReference type="Proteomes" id="UP000273675"/>
    </source>
</evidence>
<dbReference type="OrthoDB" id="7626257at2"/>
<feature type="region of interest" description="Disordered" evidence="1">
    <location>
        <begin position="330"/>
        <end position="351"/>
    </location>
</feature>
<dbReference type="AlphaFoldDB" id="A0A495DCP5"/>